<feature type="compositionally biased region" description="Polar residues" evidence="1">
    <location>
        <begin position="45"/>
        <end position="60"/>
    </location>
</feature>
<evidence type="ECO:0000313" key="2">
    <source>
        <dbReference type="EMBL" id="RDX41217.1"/>
    </source>
</evidence>
<dbReference type="EMBL" id="KZ857519">
    <property type="protein sequence ID" value="RDX41217.1"/>
    <property type="molecule type" value="Genomic_DNA"/>
</dbReference>
<keyword evidence="3" id="KW-1185">Reference proteome</keyword>
<gene>
    <name evidence="2" type="ORF">OH76DRAFT_1489662</name>
</gene>
<dbReference type="OrthoDB" id="3056853at2759"/>
<evidence type="ECO:0000256" key="1">
    <source>
        <dbReference type="SAM" id="MobiDB-lite"/>
    </source>
</evidence>
<feature type="region of interest" description="Disordered" evidence="1">
    <location>
        <begin position="1"/>
        <end position="131"/>
    </location>
</feature>
<name>A0A371CLS6_9APHY</name>
<dbReference type="STRING" id="139420.A0A371CLS6"/>
<protein>
    <submittedName>
        <fullName evidence="2">Uncharacterized protein</fullName>
    </submittedName>
</protein>
<feature type="compositionally biased region" description="Basic and acidic residues" evidence="1">
    <location>
        <begin position="97"/>
        <end position="111"/>
    </location>
</feature>
<feature type="compositionally biased region" description="Polar residues" evidence="1">
    <location>
        <begin position="72"/>
        <end position="92"/>
    </location>
</feature>
<proteinExistence type="predicted"/>
<dbReference type="AlphaFoldDB" id="A0A371CLS6"/>
<feature type="compositionally biased region" description="Basic and acidic residues" evidence="1">
    <location>
        <begin position="120"/>
        <end position="131"/>
    </location>
</feature>
<dbReference type="Proteomes" id="UP000256964">
    <property type="component" value="Unassembled WGS sequence"/>
</dbReference>
<accession>A0A371CLS6</accession>
<feature type="compositionally biased region" description="Basic and acidic residues" evidence="1">
    <location>
        <begin position="33"/>
        <end position="44"/>
    </location>
</feature>
<reference evidence="2 3" key="1">
    <citation type="journal article" date="2018" name="Biotechnol. Biofuels">
        <title>Integrative visual omics of the white-rot fungus Polyporus brumalis exposes the biotechnological potential of its oxidative enzymes for delignifying raw plant biomass.</title>
        <authorList>
            <person name="Miyauchi S."/>
            <person name="Rancon A."/>
            <person name="Drula E."/>
            <person name="Hage H."/>
            <person name="Chaduli D."/>
            <person name="Favel A."/>
            <person name="Grisel S."/>
            <person name="Henrissat B."/>
            <person name="Herpoel-Gimbert I."/>
            <person name="Ruiz-Duenas F.J."/>
            <person name="Chevret D."/>
            <person name="Hainaut M."/>
            <person name="Lin J."/>
            <person name="Wang M."/>
            <person name="Pangilinan J."/>
            <person name="Lipzen A."/>
            <person name="Lesage-Meessen L."/>
            <person name="Navarro D."/>
            <person name="Riley R."/>
            <person name="Grigoriev I.V."/>
            <person name="Zhou S."/>
            <person name="Raouche S."/>
            <person name="Rosso M.N."/>
        </authorList>
    </citation>
    <scope>NUCLEOTIDE SEQUENCE [LARGE SCALE GENOMIC DNA]</scope>
    <source>
        <strain evidence="2 3">BRFM 1820</strain>
    </source>
</reference>
<sequence>MSDLDADLYGDLYGNDENEFAVPTDRQAPPAKTETRETVKEESQHTSVSEPQPIPTSTSSEDYKPYSPRPSDATTSAIPSYTSGDPPTQQIPIYQERQTDYREPAPPRHDTYQGAPGADRPVRPSEMKEEG</sequence>
<evidence type="ECO:0000313" key="3">
    <source>
        <dbReference type="Proteomes" id="UP000256964"/>
    </source>
</evidence>
<organism evidence="2 3">
    <name type="scientific">Lentinus brumalis</name>
    <dbReference type="NCBI Taxonomy" id="2498619"/>
    <lineage>
        <taxon>Eukaryota</taxon>
        <taxon>Fungi</taxon>
        <taxon>Dikarya</taxon>
        <taxon>Basidiomycota</taxon>
        <taxon>Agaricomycotina</taxon>
        <taxon>Agaricomycetes</taxon>
        <taxon>Polyporales</taxon>
        <taxon>Polyporaceae</taxon>
        <taxon>Lentinus</taxon>
    </lineage>
</organism>
<feature type="compositionally biased region" description="Acidic residues" evidence="1">
    <location>
        <begin position="1"/>
        <end position="19"/>
    </location>
</feature>